<gene>
    <name evidence="1" type="ORF">Scep_009735</name>
</gene>
<evidence type="ECO:0000313" key="1">
    <source>
        <dbReference type="EMBL" id="KAK9140054.1"/>
    </source>
</evidence>
<dbReference type="AlphaFoldDB" id="A0AAP0JUE3"/>
<protein>
    <submittedName>
        <fullName evidence="1">Uncharacterized protein</fullName>
    </submittedName>
</protein>
<organism evidence="1 2">
    <name type="scientific">Stephania cephalantha</name>
    <dbReference type="NCBI Taxonomy" id="152367"/>
    <lineage>
        <taxon>Eukaryota</taxon>
        <taxon>Viridiplantae</taxon>
        <taxon>Streptophyta</taxon>
        <taxon>Embryophyta</taxon>
        <taxon>Tracheophyta</taxon>
        <taxon>Spermatophyta</taxon>
        <taxon>Magnoliopsida</taxon>
        <taxon>Ranunculales</taxon>
        <taxon>Menispermaceae</taxon>
        <taxon>Menispermoideae</taxon>
        <taxon>Cissampelideae</taxon>
        <taxon>Stephania</taxon>
    </lineage>
</organism>
<accession>A0AAP0JUE3</accession>
<sequence>MRILSQWLKTELIKRDSRIFGTKEERVIATLYGCIVRRALKSPSLLKNTPEDVSLAYNMMNGILLPMEQQKEGLFNKIKKMQNALATVENPIKTQKQKEESCKLIISNLQWKSSHDSGQIRESEEVGAQIEILLRARARARRYWATTFEIVEPAQLQVLSERGLSELESEIRGSFGVVLELRESVLAWIRAYTSKFDLQKSSTKPVQLGLSHQMKRVGLSRQMKSGFEPPDEITMLWINVDSKQILSSSFVSLCGFQAIESKSSQRLCVRNSDKVPSLNLSPFADTFDWSGHLTTTSIKLAMGPRR</sequence>
<reference evidence="1 2" key="1">
    <citation type="submission" date="2024-01" db="EMBL/GenBank/DDBJ databases">
        <title>Genome assemblies of Stephania.</title>
        <authorList>
            <person name="Yang L."/>
        </authorList>
    </citation>
    <scope>NUCLEOTIDE SEQUENCE [LARGE SCALE GENOMIC DNA]</scope>
    <source>
        <strain evidence="1">JXDWG</strain>
        <tissue evidence="1">Leaf</tissue>
    </source>
</reference>
<proteinExistence type="predicted"/>
<dbReference type="EMBL" id="JBBNAG010000004">
    <property type="protein sequence ID" value="KAK9140054.1"/>
    <property type="molecule type" value="Genomic_DNA"/>
</dbReference>
<comment type="caution">
    <text evidence="1">The sequence shown here is derived from an EMBL/GenBank/DDBJ whole genome shotgun (WGS) entry which is preliminary data.</text>
</comment>
<evidence type="ECO:0000313" key="2">
    <source>
        <dbReference type="Proteomes" id="UP001419268"/>
    </source>
</evidence>
<dbReference type="Proteomes" id="UP001419268">
    <property type="component" value="Unassembled WGS sequence"/>
</dbReference>
<name>A0AAP0JUE3_9MAGN</name>
<keyword evidence="2" id="KW-1185">Reference proteome</keyword>